<evidence type="ECO:0000256" key="1">
    <source>
        <dbReference type="SAM" id="MobiDB-lite"/>
    </source>
</evidence>
<feature type="region of interest" description="Disordered" evidence="1">
    <location>
        <begin position="178"/>
        <end position="211"/>
    </location>
</feature>
<keyword evidence="3" id="KW-1185">Reference proteome</keyword>
<feature type="compositionally biased region" description="Low complexity" evidence="1">
    <location>
        <begin position="178"/>
        <end position="204"/>
    </location>
</feature>
<gene>
    <name evidence="2" type="ORF">O1G21_04665</name>
</gene>
<accession>A0ABY7PXQ8</accession>
<name>A0ABY7PXQ8_9ACTN</name>
<organism evidence="2 3">
    <name type="scientific">Kitasatospora cathayae</name>
    <dbReference type="NCBI Taxonomy" id="3004092"/>
    <lineage>
        <taxon>Bacteria</taxon>
        <taxon>Bacillati</taxon>
        <taxon>Actinomycetota</taxon>
        <taxon>Actinomycetes</taxon>
        <taxon>Kitasatosporales</taxon>
        <taxon>Streptomycetaceae</taxon>
        <taxon>Kitasatospora</taxon>
    </lineage>
</organism>
<evidence type="ECO:0000313" key="3">
    <source>
        <dbReference type="Proteomes" id="UP001212821"/>
    </source>
</evidence>
<dbReference type="EMBL" id="CP115450">
    <property type="protein sequence ID" value="WBP85215.1"/>
    <property type="molecule type" value="Genomic_DNA"/>
</dbReference>
<dbReference type="RefSeq" id="WP_270141017.1">
    <property type="nucleotide sequence ID" value="NZ_CP115450.1"/>
</dbReference>
<evidence type="ECO:0008006" key="4">
    <source>
        <dbReference type="Google" id="ProtNLM"/>
    </source>
</evidence>
<evidence type="ECO:0000313" key="2">
    <source>
        <dbReference type="EMBL" id="WBP85215.1"/>
    </source>
</evidence>
<reference evidence="3" key="1">
    <citation type="submission" date="2022-12" db="EMBL/GenBank/DDBJ databases">
        <authorList>
            <person name="Mo P."/>
        </authorList>
    </citation>
    <scope>NUCLEOTIDE SEQUENCE [LARGE SCALE GENOMIC DNA]</scope>
    <source>
        <strain evidence="3">HUAS 3-15</strain>
    </source>
</reference>
<protein>
    <recommendedName>
        <fullName evidence="4">IrrE N-terminal-like domain-containing protein</fullName>
    </recommendedName>
</protein>
<dbReference type="Proteomes" id="UP001212821">
    <property type="component" value="Chromosome"/>
</dbReference>
<sequence length="211" mass="22687">MDVDEQRDRTRRFAELLRGFDLPKPFELTDLCEAVAAVRGRPLRLLPLPGPVDAGAGAVCGVWLAFGSVDHVYYAPVTSPVHQTHIVLHELAHMLLDHRQPSTAAPEMLAQLFPDLDPAMAARLLARGQHGATSAQEQEAELLASMMWQRFNVAPLTAATASAEHANTLRRVIDSFRGSASKARSGSRPGAGAVVGPRSGSRSGSGRRRPS</sequence>
<proteinExistence type="predicted"/>